<dbReference type="InterPro" id="IPR032686">
    <property type="entry name" value="PFO_beta_C"/>
</dbReference>
<dbReference type="PANTHER" id="PTHR48084">
    <property type="entry name" value="2-OXOGLUTARATE OXIDOREDUCTASE SUBUNIT KORB-RELATED"/>
    <property type="match status" value="1"/>
</dbReference>
<protein>
    <recommendedName>
        <fullName evidence="14">2-oxoglutarate synthase</fullName>
    </recommendedName>
</protein>
<reference evidence="13" key="1">
    <citation type="submission" date="2017-09" db="EMBL/GenBank/DDBJ databases">
        <title>Depth-based differentiation of microbial function through sediment-hosted aquifers and enrichment of novel symbionts in the deep terrestrial subsurface.</title>
        <authorList>
            <person name="Probst A.J."/>
            <person name="Ladd B."/>
            <person name="Jarett J.K."/>
            <person name="Geller-Mcgrath D.E."/>
            <person name="Sieber C.M.K."/>
            <person name="Emerson J.B."/>
            <person name="Anantharaman K."/>
            <person name="Thomas B.C."/>
            <person name="Malmstrom R."/>
            <person name="Stieglmeier M."/>
            <person name="Klingl A."/>
            <person name="Woyke T."/>
            <person name="Ryan C.M."/>
            <person name="Banfield J.F."/>
        </authorList>
    </citation>
    <scope>NUCLEOTIDE SEQUENCE [LARGE SCALE GENOMIC DNA]</scope>
</reference>
<evidence type="ECO:0000259" key="10">
    <source>
        <dbReference type="Pfam" id="PF02775"/>
    </source>
</evidence>
<evidence type="ECO:0000256" key="4">
    <source>
        <dbReference type="ARBA" id="ARBA00022723"/>
    </source>
</evidence>
<evidence type="ECO:0000313" key="13">
    <source>
        <dbReference type="Proteomes" id="UP000231426"/>
    </source>
</evidence>
<evidence type="ECO:0000256" key="5">
    <source>
        <dbReference type="ARBA" id="ARBA00022842"/>
    </source>
</evidence>
<accession>A0A2M6W5J9</accession>
<evidence type="ECO:0000256" key="2">
    <source>
        <dbReference type="ARBA" id="ARBA00001964"/>
    </source>
</evidence>
<gene>
    <name evidence="12" type="ORF">COU29_03560</name>
</gene>
<keyword evidence="5" id="KW-0460">Magnesium</keyword>
<dbReference type="InterPro" id="IPR011766">
    <property type="entry name" value="TPP_enzyme_TPP-bd"/>
</dbReference>
<dbReference type="GO" id="GO:0016625">
    <property type="term" value="F:oxidoreductase activity, acting on the aldehyde or oxo group of donors, iron-sulfur protein as acceptor"/>
    <property type="evidence" value="ECO:0007669"/>
    <property type="project" value="UniProtKB-ARBA"/>
</dbReference>
<dbReference type="Pfam" id="PF12367">
    <property type="entry name" value="PFO_beta_C"/>
    <property type="match status" value="1"/>
</dbReference>
<dbReference type="NCBIfam" id="TIGR02177">
    <property type="entry name" value="PorB_KorB"/>
    <property type="match status" value="1"/>
</dbReference>
<evidence type="ECO:0008006" key="14">
    <source>
        <dbReference type="Google" id="ProtNLM"/>
    </source>
</evidence>
<dbReference type="GO" id="GO:0051536">
    <property type="term" value="F:iron-sulfur cluster binding"/>
    <property type="evidence" value="ECO:0007669"/>
    <property type="project" value="UniProtKB-KW"/>
</dbReference>
<organism evidence="12 13">
    <name type="scientific">Candidatus Magasanikbacteria bacterium CG10_big_fil_rev_8_21_14_0_10_36_32</name>
    <dbReference type="NCBI Taxonomy" id="1974646"/>
    <lineage>
        <taxon>Bacteria</taxon>
        <taxon>Candidatus Magasanikiibacteriota</taxon>
    </lineage>
</organism>
<evidence type="ECO:0000256" key="9">
    <source>
        <dbReference type="ARBA" id="ARBA00023052"/>
    </source>
</evidence>
<dbReference type="EMBL" id="PFBV01000005">
    <property type="protein sequence ID" value="PIT88064.1"/>
    <property type="molecule type" value="Genomic_DNA"/>
</dbReference>
<feature type="domain" description="Pyruvate ferredoxin oxidoreductase beta subunit C-terminal" evidence="11">
    <location>
        <begin position="199"/>
        <end position="255"/>
    </location>
</feature>
<evidence type="ECO:0000259" key="11">
    <source>
        <dbReference type="Pfam" id="PF12367"/>
    </source>
</evidence>
<comment type="cofactor">
    <cofactor evidence="3">
        <name>[4Fe-4S] cluster</name>
        <dbReference type="ChEBI" id="CHEBI:49883"/>
    </cofactor>
</comment>
<dbReference type="GO" id="GO:0046872">
    <property type="term" value="F:metal ion binding"/>
    <property type="evidence" value="ECO:0007669"/>
    <property type="project" value="UniProtKB-KW"/>
</dbReference>
<keyword evidence="9" id="KW-0786">Thiamine pyrophosphate</keyword>
<evidence type="ECO:0000256" key="3">
    <source>
        <dbReference type="ARBA" id="ARBA00001966"/>
    </source>
</evidence>
<comment type="caution">
    <text evidence="12">The sequence shown here is derived from an EMBL/GenBank/DDBJ whole genome shotgun (WGS) entry which is preliminary data.</text>
</comment>
<comment type="cofactor">
    <cofactor evidence="2">
        <name>thiamine diphosphate</name>
        <dbReference type="ChEBI" id="CHEBI:58937"/>
    </cofactor>
</comment>
<evidence type="ECO:0000313" key="12">
    <source>
        <dbReference type="EMBL" id="PIT88064.1"/>
    </source>
</evidence>
<keyword evidence="6" id="KW-0560">Oxidoreductase</keyword>
<proteinExistence type="predicted"/>
<comment type="cofactor">
    <cofactor evidence="1">
        <name>Mg(2+)</name>
        <dbReference type="ChEBI" id="CHEBI:18420"/>
    </cofactor>
</comment>
<keyword evidence="4" id="KW-0479">Metal-binding</keyword>
<evidence type="ECO:0000256" key="1">
    <source>
        <dbReference type="ARBA" id="ARBA00001946"/>
    </source>
</evidence>
<name>A0A2M6W5J9_9BACT</name>
<dbReference type="InterPro" id="IPR029061">
    <property type="entry name" value="THDP-binding"/>
</dbReference>
<dbReference type="CDD" id="cd03375">
    <property type="entry name" value="TPP_OGFOR"/>
    <property type="match status" value="1"/>
</dbReference>
<dbReference type="AlphaFoldDB" id="A0A2M6W5J9"/>
<keyword evidence="8" id="KW-0411">Iron-sulfur</keyword>
<dbReference type="InterPro" id="IPR011896">
    <property type="entry name" value="OFOB"/>
</dbReference>
<dbReference type="PANTHER" id="PTHR48084:SF4">
    <property type="entry name" value="2-OXOGLUTARATE OXIDOREDUCTASE SUBUNIT KORB"/>
    <property type="match status" value="1"/>
</dbReference>
<evidence type="ECO:0000256" key="8">
    <source>
        <dbReference type="ARBA" id="ARBA00023014"/>
    </source>
</evidence>
<keyword evidence="7" id="KW-0408">Iron</keyword>
<dbReference type="Proteomes" id="UP000231426">
    <property type="component" value="Unassembled WGS sequence"/>
</dbReference>
<evidence type="ECO:0000256" key="7">
    <source>
        <dbReference type="ARBA" id="ARBA00023004"/>
    </source>
</evidence>
<dbReference type="Pfam" id="PF02775">
    <property type="entry name" value="TPP_enzyme_C"/>
    <property type="match status" value="1"/>
</dbReference>
<feature type="domain" description="Thiamine pyrophosphate enzyme TPP-binding" evidence="10">
    <location>
        <begin position="48"/>
        <end position="195"/>
    </location>
</feature>
<sequence length="256" mass="28055">MIDLNTQAKNTWCPGCTNFLILSAFKNVLNELFSTGLNKDNVVMTAGIGCHGKIADYVNINSFISLHGREVATATGIKLANPKLTVVAFAGDGDAYAEGIEHLVHAAKRNSNITLLVHNNQVFGLTTGQVTPTSVKGYKGRSTPFGSVEEPLNPLSVLLSSGATFVARTYAGNLQEMQVIMKKAIQHKGFSVVDILQPCISFKDTREYFKERVCELEKNYPTDKLDMALVEVRSNGDKIPCGIFYQVQKPIFEDSF</sequence>
<dbReference type="Gene3D" id="3.40.50.970">
    <property type="match status" value="1"/>
</dbReference>
<dbReference type="SUPFAM" id="SSF52518">
    <property type="entry name" value="Thiamin diphosphate-binding fold (THDP-binding)"/>
    <property type="match status" value="1"/>
</dbReference>
<evidence type="ECO:0000256" key="6">
    <source>
        <dbReference type="ARBA" id="ARBA00023002"/>
    </source>
</evidence>
<dbReference type="GO" id="GO:0030976">
    <property type="term" value="F:thiamine pyrophosphate binding"/>
    <property type="evidence" value="ECO:0007669"/>
    <property type="project" value="InterPro"/>
</dbReference>
<dbReference type="GO" id="GO:0045333">
    <property type="term" value="P:cellular respiration"/>
    <property type="evidence" value="ECO:0007669"/>
    <property type="project" value="UniProtKB-ARBA"/>
</dbReference>
<dbReference type="InterPro" id="IPR051457">
    <property type="entry name" value="2-oxoacid:Fd_oxidoreductase"/>
</dbReference>